<keyword evidence="2" id="KW-0808">Transferase</keyword>
<keyword evidence="3" id="KW-1185">Reference proteome</keyword>
<sequence>MGPNKEKEDGPIQSLPKFSVAIQWFFGAELQLKKEQRLSSYGCEKYSSGQRYKKKERQVPELLWMEATGYGVLMETILMIASGVFGSGIINARPRSETSSKLLAHVVSPWKVDVTRENLEKVADLLLKFVTDDMTIMSQESSQSLLGHLFQMSNKIEPPIVLTLLKCIHYLSTEPRCLENLQRGDAVKDLISNLDRKEGALVSQMLHEVLYALFNWCKIKEQAAENGIIPYLDAILEWIFKLKQVLRICQFPAQQPPGLKY</sequence>
<dbReference type="PANTHER" id="PTHR46618">
    <property type="entry name" value="ARMADILLO REPEAT-CONTAINING PROTEIN 3"/>
    <property type="match status" value="1"/>
</dbReference>
<dbReference type="PANTHER" id="PTHR46618:SF1">
    <property type="entry name" value="ARMADILLO REPEAT-CONTAINING PROTEIN 3"/>
    <property type="match status" value="1"/>
</dbReference>
<evidence type="ECO:0000256" key="1">
    <source>
        <dbReference type="ARBA" id="ARBA00022737"/>
    </source>
</evidence>
<dbReference type="Proteomes" id="UP000594638">
    <property type="component" value="Unassembled WGS sequence"/>
</dbReference>
<keyword evidence="2" id="KW-0418">Kinase</keyword>
<dbReference type="Gramene" id="OE9A020971T1">
    <property type="protein sequence ID" value="OE9A020971C1"/>
    <property type="gene ID" value="OE9A020971"/>
</dbReference>
<dbReference type="GO" id="GO:0016301">
    <property type="term" value="F:kinase activity"/>
    <property type="evidence" value="ECO:0007669"/>
    <property type="project" value="UniProtKB-KW"/>
</dbReference>
<dbReference type="EMBL" id="CACTIH010007703">
    <property type="protein sequence ID" value="CAA3017439.1"/>
    <property type="molecule type" value="Genomic_DNA"/>
</dbReference>
<comment type="caution">
    <text evidence="2">The sequence shown here is derived from an EMBL/GenBank/DDBJ whole genome shotgun (WGS) entry which is preliminary data.</text>
</comment>
<keyword evidence="1" id="KW-0677">Repeat</keyword>
<organism evidence="2 3">
    <name type="scientific">Olea europaea subsp. europaea</name>
    <dbReference type="NCBI Taxonomy" id="158383"/>
    <lineage>
        <taxon>Eukaryota</taxon>
        <taxon>Viridiplantae</taxon>
        <taxon>Streptophyta</taxon>
        <taxon>Embryophyta</taxon>
        <taxon>Tracheophyta</taxon>
        <taxon>Spermatophyta</taxon>
        <taxon>Magnoliopsida</taxon>
        <taxon>eudicotyledons</taxon>
        <taxon>Gunneridae</taxon>
        <taxon>Pentapetalae</taxon>
        <taxon>asterids</taxon>
        <taxon>lamiids</taxon>
        <taxon>Lamiales</taxon>
        <taxon>Oleaceae</taxon>
        <taxon>Oleeae</taxon>
        <taxon>Olea</taxon>
    </lineage>
</organism>
<dbReference type="InterPro" id="IPR016024">
    <property type="entry name" value="ARM-type_fold"/>
</dbReference>
<evidence type="ECO:0000313" key="2">
    <source>
        <dbReference type="EMBL" id="CAA3017439.1"/>
    </source>
</evidence>
<proteinExistence type="predicted"/>
<dbReference type="OrthoDB" id="1749211at2759"/>
<dbReference type="SUPFAM" id="SSF48371">
    <property type="entry name" value="ARM repeat"/>
    <property type="match status" value="1"/>
</dbReference>
<dbReference type="AlphaFoldDB" id="A0A8S0UGY8"/>
<reference evidence="2 3" key="1">
    <citation type="submission" date="2019-12" db="EMBL/GenBank/DDBJ databases">
        <authorList>
            <person name="Alioto T."/>
            <person name="Alioto T."/>
            <person name="Gomez Garrido J."/>
        </authorList>
    </citation>
    <scope>NUCLEOTIDE SEQUENCE [LARGE SCALE GENOMIC DNA]</scope>
</reference>
<accession>A0A8S0UGY8</accession>
<gene>
    <name evidence="2" type="ORF">OLEA9_A020971</name>
</gene>
<name>A0A8S0UGY8_OLEEU</name>
<evidence type="ECO:0000313" key="3">
    <source>
        <dbReference type="Proteomes" id="UP000594638"/>
    </source>
</evidence>
<dbReference type="InterPro" id="IPR052441">
    <property type="entry name" value="Armadillo-Ser/Thr_Kinase"/>
</dbReference>
<protein>
    <submittedName>
        <fullName evidence="2">MAP3K epsilon kinase 1</fullName>
    </submittedName>
</protein>